<keyword evidence="6" id="KW-1185">Reference proteome</keyword>
<keyword evidence="2" id="KW-0804">Transcription</keyword>
<dbReference type="OrthoDB" id="518699at2759"/>
<dbReference type="Gene3D" id="1.25.70.10">
    <property type="entry name" value="Transcription termination factor 3, mitochondrial"/>
    <property type="match status" value="1"/>
</dbReference>
<evidence type="ECO:0000256" key="3">
    <source>
        <dbReference type="ARBA" id="ARBA00022946"/>
    </source>
</evidence>
<dbReference type="Proteomes" id="UP001055712">
    <property type="component" value="Unassembled WGS sequence"/>
</dbReference>
<comment type="similarity">
    <text evidence="1">Belongs to the mTERF family.</text>
</comment>
<keyword evidence="2" id="KW-0806">Transcription termination</keyword>
<dbReference type="EMBL" id="SIDB01000021">
    <property type="protein sequence ID" value="KAI3423406.1"/>
    <property type="molecule type" value="Genomic_DNA"/>
</dbReference>
<comment type="caution">
    <text evidence="5">The sequence shown here is derived from an EMBL/GenBank/DDBJ whole genome shotgun (WGS) entry which is preliminary data.</text>
</comment>
<accession>A0A9D4TEJ5</accession>
<dbReference type="Pfam" id="PF02536">
    <property type="entry name" value="mTERF"/>
    <property type="match status" value="1"/>
</dbReference>
<sequence length="509" mass="56721">MIAALSCAWQASSRWDGSTQRPSGVVQRPSRPAGYARFSNNRRGWPARQIEQQRLAVIGANASSSDDSGSAAQHLLQLSQQYDSQAAGDRYFSIQLTAEERLARIEMLLQQGVTEETVQRMIEISKGGPYMQSVSEGAAILAVLRELGFLVADVNLLLRLQPSIIARPASNVSDVFAALDDMLQLSRVKIMQVCLQQPSLLKSDSGKLRQRWSWVQAHYGLSKKAVASLARRMVNNRNVCGLLTYSQATITVRLSGLQRLFELSDAEVSKLFPYLAELLEYEPEQHIRPRWDLYQSLLGVFDSADKQRFITSPSSLRLLEPTIRNVYNGVEQLMGSTAAAQDMLLRSPKSFVSGIERLATNLRALQQLYGCSLQQAQRVLLRTPNLTPLMLEAPKFQCRVAALTEWYGHASPAAMLLAPCSGRRVSASLWLLGARMAFVRYLRMERAEPDLNTGKLAETTKRFCRSVRVSEEEYAAFEQRWLSSCEAAELCRHEGPPRVKIIGAAGAEP</sequence>
<dbReference type="PANTHER" id="PTHR13068">
    <property type="entry name" value="CGI-12 PROTEIN-RELATED"/>
    <property type="match status" value="1"/>
</dbReference>
<reference evidence="5" key="2">
    <citation type="submission" date="2020-11" db="EMBL/GenBank/DDBJ databases">
        <authorList>
            <person name="Cecchin M."/>
            <person name="Marcolungo L."/>
            <person name="Rossato M."/>
            <person name="Girolomoni L."/>
            <person name="Cosentino E."/>
            <person name="Cuine S."/>
            <person name="Li-Beisson Y."/>
            <person name="Delledonne M."/>
            <person name="Ballottari M."/>
        </authorList>
    </citation>
    <scope>NUCLEOTIDE SEQUENCE</scope>
    <source>
        <strain evidence="5">211/11P</strain>
        <tissue evidence="5">Whole cell</tissue>
    </source>
</reference>
<evidence type="ECO:0000313" key="6">
    <source>
        <dbReference type="Proteomes" id="UP001055712"/>
    </source>
</evidence>
<evidence type="ECO:0000256" key="4">
    <source>
        <dbReference type="SAM" id="MobiDB-lite"/>
    </source>
</evidence>
<feature type="region of interest" description="Disordered" evidence="4">
    <location>
        <begin position="14"/>
        <end position="42"/>
    </location>
</feature>
<dbReference type="GO" id="GO:0006353">
    <property type="term" value="P:DNA-templated transcription termination"/>
    <property type="evidence" value="ECO:0007669"/>
    <property type="project" value="UniProtKB-KW"/>
</dbReference>
<proteinExistence type="inferred from homology"/>
<evidence type="ECO:0000256" key="1">
    <source>
        <dbReference type="ARBA" id="ARBA00007692"/>
    </source>
</evidence>
<dbReference type="PANTHER" id="PTHR13068:SF219">
    <property type="entry name" value="MITOCHONDRIAL TRANSCRIPTION TERMINATION FACTOR FAMILY PROTEIN"/>
    <property type="match status" value="1"/>
</dbReference>
<dbReference type="InterPro" id="IPR038538">
    <property type="entry name" value="MTERF_sf"/>
</dbReference>
<dbReference type="AlphaFoldDB" id="A0A9D4TEJ5"/>
<evidence type="ECO:0000313" key="5">
    <source>
        <dbReference type="EMBL" id="KAI3423406.1"/>
    </source>
</evidence>
<name>A0A9D4TEJ5_CHLVU</name>
<keyword evidence="3" id="KW-0809">Transit peptide</keyword>
<protein>
    <submittedName>
        <fullName evidence="5">Uncharacterized protein</fullName>
    </submittedName>
</protein>
<dbReference type="GO" id="GO:0003676">
    <property type="term" value="F:nucleic acid binding"/>
    <property type="evidence" value="ECO:0007669"/>
    <property type="project" value="InterPro"/>
</dbReference>
<organism evidence="5 6">
    <name type="scientific">Chlorella vulgaris</name>
    <name type="common">Green alga</name>
    <dbReference type="NCBI Taxonomy" id="3077"/>
    <lineage>
        <taxon>Eukaryota</taxon>
        <taxon>Viridiplantae</taxon>
        <taxon>Chlorophyta</taxon>
        <taxon>core chlorophytes</taxon>
        <taxon>Trebouxiophyceae</taxon>
        <taxon>Chlorellales</taxon>
        <taxon>Chlorellaceae</taxon>
        <taxon>Chlorella clade</taxon>
        <taxon>Chlorella</taxon>
    </lineage>
</organism>
<gene>
    <name evidence="5" type="ORF">D9Q98_010623</name>
</gene>
<dbReference type="InterPro" id="IPR003690">
    <property type="entry name" value="MTERF"/>
</dbReference>
<reference evidence="5" key="1">
    <citation type="journal article" date="2019" name="Plant J.">
        <title>Chlorella vulgaris genome assembly and annotation reveals the molecular basis for metabolic acclimation to high light conditions.</title>
        <authorList>
            <person name="Cecchin M."/>
            <person name="Marcolungo L."/>
            <person name="Rossato M."/>
            <person name="Girolomoni L."/>
            <person name="Cosentino E."/>
            <person name="Cuine S."/>
            <person name="Li-Beisson Y."/>
            <person name="Delledonne M."/>
            <person name="Ballottari M."/>
        </authorList>
    </citation>
    <scope>NUCLEOTIDE SEQUENCE</scope>
    <source>
        <strain evidence="5">211/11P</strain>
    </source>
</reference>
<evidence type="ECO:0000256" key="2">
    <source>
        <dbReference type="ARBA" id="ARBA00022472"/>
    </source>
</evidence>
<keyword evidence="2" id="KW-0805">Transcription regulation</keyword>